<reference evidence="1 2" key="1">
    <citation type="journal article" date="2018" name="Syst. Appl. Microbiol.">
        <title>Corynebacterium heidelbergense sp. nov., isolated from the preen glands of Egyptian geese (Alopochen aegyptiacus).</title>
        <authorList>
            <person name="Braun M.S."/>
            <person name="Wang E."/>
            <person name="Zimmermann S."/>
            <person name="Wink M."/>
        </authorList>
    </citation>
    <scope>NUCLEOTIDE SEQUENCE [LARGE SCALE GENOMIC DNA]</scope>
    <source>
        <strain evidence="1 2">647</strain>
    </source>
</reference>
<proteinExistence type="predicted"/>
<dbReference type="AlphaFoldDB" id="A0A364V8R9"/>
<dbReference type="Proteomes" id="UP000251577">
    <property type="component" value="Unassembled WGS sequence"/>
</dbReference>
<evidence type="ECO:0000313" key="2">
    <source>
        <dbReference type="Proteomes" id="UP000251577"/>
    </source>
</evidence>
<accession>A0A364V8R9</accession>
<protein>
    <submittedName>
        <fullName evidence="1">Uncharacterized protein</fullName>
    </submittedName>
</protein>
<evidence type="ECO:0000313" key="1">
    <source>
        <dbReference type="EMBL" id="RAV33017.1"/>
    </source>
</evidence>
<gene>
    <name evidence="1" type="ORF">DLJ54_00655</name>
</gene>
<name>A0A364V8R9_9CORY</name>
<sequence length="164" mass="18098">MGSSWLLFYVHDYGRPHFGPGTPYIDPAVVIYCGAAPTGSEFNPAFGHVPKNFQDFIGNAHRCYGSLIGLRDGVSYLTGSMHKALTPSTKDMLAKVAQTNDVSEMREVAFSALGYCLAVKPGEKDRCTCVLVDFKDPHKIQTADFWELIDFTFQTSLIPPAWKA</sequence>
<organism evidence="1 2">
    <name type="scientific">Corynebacterium heidelbergense</name>
    <dbReference type="NCBI Taxonomy" id="2055947"/>
    <lineage>
        <taxon>Bacteria</taxon>
        <taxon>Bacillati</taxon>
        <taxon>Actinomycetota</taxon>
        <taxon>Actinomycetes</taxon>
        <taxon>Mycobacteriales</taxon>
        <taxon>Corynebacteriaceae</taxon>
        <taxon>Corynebacterium</taxon>
    </lineage>
</organism>
<dbReference type="EMBL" id="QHCV01000004">
    <property type="protein sequence ID" value="RAV33017.1"/>
    <property type="molecule type" value="Genomic_DNA"/>
</dbReference>
<keyword evidence="2" id="KW-1185">Reference proteome</keyword>
<comment type="caution">
    <text evidence="1">The sequence shown here is derived from an EMBL/GenBank/DDBJ whole genome shotgun (WGS) entry which is preliminary data.</text>
</comment>